<evidence type="ECO:0000313" key="2">
    <source>
        <dbReference type="Proteomes" id="UP001060085"/>
    </source>
</evidence>
<organism evidence="1 2">
    <name type="scientific">Catharanthus roseus</name>
    <name type="common">Madagascar periwinkle</name>
    <name type="synonym">Vinca rosea</name>
    <dbReference type="NCBI Taxonomy" id="4058"/>
    <lineage>
        <taxon>Eukaryota</taxon>
        <taxon>Viridiplantae</taxon>
        <taxon>Streptophyta</taxon>
        <taxon>Embryophyta</taxon>
        <taxon>Tracheophyta</taxon>
        <taxon>Spermatophyta</taxon>
        <taxon>Magnoliopsida</taxon>
        <taxon>eudicotyledons</taxon>
        <taxon>Gunneridae</taxon>
        <taxon>Pentapetalae</taxon>
        <taxon>asterids</taxon>
        <taxon>lamiids</taxon>
        <taxon>Gentianales</taxon>
        <taxon>Apocynaceae</taxon>
        <taxon>Rauvolfioideae</taxon>
        <taxon>Vinceae</taxon>
        <taxon>Catharanthinae</taxon>
        <taxon>Catharanthus</taxon>
    </lineage>
</organism>
<proteinExistence type="predicted"/>
<name>A0ACB9ZT65_CATRO</name>
<dbReference type="EMBL" id="CM044708">
    <property type="protein sequence ID" value="KAI5650461.1"/>
    <property type="molecule type" value="Genomic_DNA"/>
</dbReference>
<protein>
    <submittedName>
        <fullName evidence="1">Uncharacterized protein</fullName>
    </submittedName>
</protein>
<sequence>MEEVPAHVHPDPIVPDVLTRQHEHRLIGVQLSLTHFSGCKVKKEPLEAWILREFTDSKTDDDLILRAHGFIFLLLGVRIAAYHNRGLVQSDLWWAEVPLIYYEIMEYQHPGREVDDMATGVIQGPPSSPTKITSFAKKVQTIIHKCMQLRRRHQEPVLDHGARGVKRDTRRLPGGGAHGDRTPSPPHPGRRGHPRSMPFFSLGLIPPAQSHPGTLGTSYAPPPPGLGFSSTSPPMGTVGSSTPHMPKSYASLSGSNEHDDERIDDVTPVQQLGFGHRVGKKTTRFTPSDQP</sequence>
<dbReference type="Proteomes" id="UP001060085">
    <property type="component" value="Linkage Group LG08"/>
</dbReference>
<reference evidence="2" key="1">
    <citation type="journal article" date="2023" name="Nat. Plants">
        <title>Single-cell RNA sequencing provides a high-resolution roadmap for understanding the multicellular compartmentation of specialized metabolism.</title>
        <authorList>
            <person name="Sun S."/>
            <person name="Shen X."/>
            <person name="Li Y."/>
            <person name="Li Y."/>
            <person name="Wang S."/>
            <person name="Li R."/>
            <person name="Zhang H."/>
            <person name="Shen G."/>
            <person name="Guo B."/>
            <person name="Wei J."/>
            <person name="Xu J."/>
            <person name="St-Pierre B."/>
            <person name="Chen S."/>
            <person name="Sun C."/>
        </authorList>
    </citation>
    <scope>NUCLEOTIDE SEQUENCE [LARGE SCALE GENOMIC DNA]</scope>
</reference>
<comment type="caution">
    <text evidence="1">The sequence shown here is derived from an EMBL/GenBank/DDBJ whole genome shotgun (WGS) entry which is preliminary data.</text>
</comment>
<evidence type="ECO:0000313" key="1">
    <source>
        <dbReference type="EMBL" id="KAI5650461.1"/>
    </source>
</evidence>
<accession>A0ACB9ZT65</accession>
<keyword evidence="2" id="KW-1185">Reference proteome</keyword>
<gene>
    <name evidence="1" type="ORF">M9H77_36466</name>
</gene>